<feature type="domain" description="Tyrosine-protein phosphatase" evidence="3">
    <location>
        <begin position="27"/>
        <end position="192"/>
    </location>
</feature>
<dbReference type="GO" id="GO:0017017">
    <property type="term" value="F:MAP kinase tyrosine/serine/threonine phosphatase activity"/>
    <property type="evidence" value="ECO:0007669"/>
    <property type="project" value="TreeGrafter"/>
</dbReference>
<proteinExistence type="predicted"/>
<dbReference type="GO" id="GO:0008330">
    <property type="term" value="F:protein tyrosine/threonine phosphatase activity"/>
    <property type="evidence" value="ECO:0007669"/>
    <property type="project" value="TreeGrafter"/>
</dbReference>
<reference evidence="5 6" key="1">
    <citation type="submission" date="2018-10" db="EMBL/GenBank/DDBJ databases">
        <authorList>
            <consortium name="IHU Genomes"/>
        </authorList>
    </citation>
    <scope>NUCLEOTIDE SEQUENCE [LARGE SCALE GENOMIC DNA]</scope>
    <source>
        <strain evidence="5 6">A1</strain>
    </source>
</reference>
<dbReference type="InterPro" id="IPR029021">
    <property type="entry name" value="Prot-tyrosine_phosphatase-like"/>
</dbReference>
<dbReference type="Gene3D" id="3.90.190.10">
    <property type="entry name" value="Protein tyrosine phosphatase superfamily"/>
    <property type="match status" value="1"/>
</dbReference>
<name>A0A5K0U9D1_9VIRU</name>
<dbReference type="EMBL" id="UPSH01000001">
    <property type="protein sequence ID" value="VBB17983.1"/>
    <property type="molecule type" value="Genomic_DNA"/>
</dbReference>
<dbReference type="PANTHER" id="PTHR10159:SF519">
    <property type="entry name" value="DUAL SPECIFICITY PROTEIN PHOSPHATASE MPK3"/>
    <property type="match status" value="1"/>
</dbReference>
<organism evidence="5 6">
    <name type="scientific">Yasminevirus sp. GU-2018</name>
    <dbReference type="NCBI Taxonomy" id="2420051"/>
    <lineage>
        <taxon>Viruses</taxon>
        <taxon>Varidnaviria</taxon>
        <taxon>Bamfordvirae</taxon>
        <taxon>Nucleocytoviricota</taxon>
        <taxon>Megaviricetes</taxon>
        <taxon>Imitervirales</taxon>
        <taxon>Mimiviridae</taxon>
        <taxon>Klosneuvirinae</taxon>
        <taxon>Yasminevirus</taxon>
        <taxon>Yasminevirus saudimassiliense</taxon>
    </lineage>
</organism>
<evidence type="ECO:0000313" key="6">
    <source>
        <dbReference type="Proteomes" id="UP000594342"/>
    </source>
</evidence>
<dbReference type="CDD" id="cd14498">
    <property type="entry name" value="DSP"/>
    <property type="match status" value="1"/>
</dbReference>
<dbReference type="SMART" id="SM00195">
    <property type="entry name" value="DSPc"/>
    <property type="match status" value="1"/>
</dbReference>
<dbReference type="SUPFAM" id="SSF52799">
    <property type="entry name" value="(Phosphotyrosine protein) phosphatases II"/>
    <property type="match status" value="1"/>
</dbReference>
<dbReference type="Pfam" id="PF00782">
    <property type="entry name" value="DSPc"/>
    <property type="match status" value="1"/>
</dbReference>
<protein>
    <submittedName>
        <fullName evidence="5">Dual specificity phosphatase domain protein</fullName>
    </submittedName>
</protein>
<feature type="domain" description="Tyrosine specific protein phosphatases" evidence="4">
    <location>
        <begin position="113"/>
        <end position="173"/>
    </location>
</feature>
<keyword evidence="2" id="KW-0904">Protein phosphatase</keyword>
<accession>A0A5K0U9D1</accession>
<evidence type="ECO:0000259" key="3">
    <source>
        <dbReference type="PROSITE" id="PS50054"/>
    </source>
</evidence>
<dbReference type="PROSITE" id="PS00383">
    <property type="entry name" value="TYR_PHOSPHATASE_1"/>
    <property type="match status" value="1"/>
</dbReference>
<comment type="caution">
    <text evidence="5">The sequence shown here is derived from an EMBL/GenBank/DDBJ whole genome shotgun (WGS) entry which is preliminary data.</text>
</comment>
<dbReference type="InterPro" id="IPR000387">
    <property type="entry name" value="Tyr_Pase_dom"/>
</dbReference>
<evidence type="ECO:0000259" key="4">
    <source>
        <dbReference type="PROSITE" id="PS50056"/>
    </source>
</evidence>
<dbReference type="PROSITE" id="PS50054">
    <property type="entry name" value="TYR_PHOSPHATASE_DUAL"/>
    <property type="match status" value="1"/>
</dbReference>
<evidence type="ECO:0000313" key="5">
    <source>
        <dbReference type="EMBL" id="VBB17983.1"/>
    </source>
</evidence>
<gene>
    <name evidence="5" type="ORF">YASMINEVIRUS_446</name>
</gene>
<dbReference type="PANTHER" id="PTHR10159">
    <property type="entry name" value="DUAL SPECIFICITY PROTEIN PHOSPHATASE"/>
    <property type="match status" value="1"/>
</dbReference>
<dbReference type="InterPro" id="IPR000340">
    <property type="entry name" value="Dual-sp_phosphatase_cat-dom"/>
</dbReference>
<evidence type="ECO:0000256" key="2">
    <source>
        <dbReference type="ARBA" id="ARBA00022912"/>
    </source>
</evidence>
<dbReference type="InterPro" id="IPR020422">
    <property type="entry name" value="TYR_PHOSPHATASE_DUAL_dom"/>
</dbReference>
<dbReference type="PROSITE" id="PS50056">
    <property type="entry name" value="TYR_PHOSPHATASE_2"/>
    <property type="match status" value="1"/>
</dbReference>
<keyword evidence="6" id="KW-1185">Reference proteome</keyword>
<dbReference type="Proteomes" id="UP000594342">
    <property type="component" value="Unassembled WGS sequence"/>
</dbReference>
<dbReference type="GO" id="GO:0033550">
    <property type="term" value="F:MAP kinase tyrosine phosphatase activity"/>
    <property type="evidence" value="ECO:0007669"/>
    <property type="project" value="TreeGrafter"/>
</dbReference>
<dbReference type="InterPro" id="IPR016130">
    <property type="entry name" value="Tyr_Pase_AS"/>
</dbReference>
<evidence type="ECO:0000256" key="1">
    <source>
        <dbReference type="ARBA" id="ARBA00022801"/>
    </source>
</evidence>
<keyword evidence="1" id="KW-0378">Hydrolase</keyword>
<sequence>MSRNTYVKIDAHKYDQKNQFRENSTGDYSKIEPYDMWLGDAQTAIDVDFLESKNIGVIIDVGSKNIYDFKNDSHPYESIYNSKLTELTPKLRKSKFVYKRIDIADDPTESLDCHFVDVIETIETAFSEGRSVLIHCQAGVSRSATLVVAYVMYKRDMDYLEALSYVRRFRRSIRPNVGFVKQLKQFNPPQPPKIK</sequence>